<dbReference type="Proteomes" id="UP001607125">
    <property type="component" value="Unassembled WGS sequence"/>
</dbReference>
<dbReference type="Gene3D" id="2.60.120.430">
    <property type="entry name" value="Galactose-binding lectin"/>
    <property type="match status" value="3"/>
</dbReference>
<dbReference type="GO" id="GO:0016787">
    <property type="term" value="F:hydrolase activity"/>
    <property type="evidence" value="ECO:0007669"/>
    <property type="project" value="UniProtKB-KW"/>
</dbReference>
<protein>
    <submittedName>
        <fullName evidence="2">Glycoside hydrolase</fullName>
    </submittedName>
</protein>
<dbReference type="RefSeq" id="WP_394630139.1">
    <property type="nucleotide sequence ID" value="NZ_JBIHSF010000011.1"/>
</dbReference>
<keyword evidence="3" id="KW-1185">Reference proteome</keyword>
<evidence type="ECO:0000313" key="3">
    <source>
        <dbReference type="Proteomes" id="UP001607125"/>
    </source>
</evidence>
<reference evidence="2 3" key="1">
    <citation type="submission" date="2024-10" db="EMBL/GenBank/DDBJ databases">
        <authorList>
            <person name="Yibar A."/>
            <person name="Saticioglu I.B."/>
            <person name="Duman M."/>
            <person name="Ajmi N."/>
            <person name="Gurler F."/>
            <person name="Ay H."/>
            <person name="Onuk E."/>
            <person name="Guler S."/>
            <person name="Romalde J.L."/>
        </authorList>
    </citation>
    <scope>NUCLEOTIDE SEQUENCE [LARGE SCALE GENOMIC DNA]</scope>
    <source>
        <strain evidence="2 3">1-TCBS-B</strain>
    </source>
</reference>
<comment type="caution">
    <text evidence="2">The sequence shown here is derived from an EMBL/GenBank/DDBJ whole genome shotgun (WGS) entry which is preliminary data.</text>
</comment>
<dbReference type="EMBL" id="JBIHSF010000011">
    <property type="protein sequence ID" value="MFH0263300.1"/>
    <property type="molecule type" value="Genomic_DNA"/>
</dbReference>
<keyword evidence="2" id="KW-0378">Hydrolase</keyword>
<dbReference type="Pfam" id="PF18559">
    <property type="entry name" value="Exop_C"/>
    <property type="match status" value="2"/>
</dbReference>
<evidence type="ECO:0000259" key="1">
    <source>
        <dbReference type="Pfam" id="PF18559"/>
    </source>
</evidence>
<dbReference type="SUPFAM" id="SSF49785">
    <property type="entry name" value="Galactose-binding domain-like"/>
    <property type="match status" value="2"/>
</dbReference>
<evidence type="ECO:0000313" key="2">
    <source>
        <dbReference type="EMBL" id="MFH0263300.1"/>
    </source>
</evidence>
<gene>
    <name evidence="2" type="ORF">ACGRH2_23160</name>
</gene>
<organism evidence="2 3">
    <name type="scientific">Vibrio barjaei</name>
    <dbReference type="NCBI Taxonomy" id="1676683"/>
    <lineage>
        <taxon>Bacteria</taxon>
        <taxon>Pseudomonadati</taxon>
        <taxon>Pseudomonadota</taxon>
        <taxon>Gammaproteobacteria</taxon>
        <taxon>Vibrionales</taxon>
        <taxon>Vibrionaceae</taxon>
        <taxon>Vibrio</taxon>
    </lineage>
</organism>
<name>A0ABW7INV4_9VIBR</name>
<feature type="domain" description="ExoP galactose-binding-like" evidence="1">
    <location>
        <begin position="69"/>
        <end position="213"/>
    </location>
</feature>
<feature type="domain" description="ExoP galactose-binding-like" evidence="1">
    <location>
        <begin position="471"/>
        <end position="591"/>
    </location>
</feature>
<dbReference type="InterPro" id="IPR041443">
    <property type="entry name" value="Exop_C"/>
</dbReference>
<dbReference type="InterPro" id="IPR008979">
    <property type="entry name" value="Galactose-bd-like_sf"/>
</dbReference>
<sequence length="791" mass="85460">MEQFPLSKKTLIASLCTLTLVGCLDDPYEEPNEPVDKIVLYGSGDTGAFSMAVVDSSDTKAFVDANGSVSQGNVHTRSVTGNTQSMTGNLNGDLDITITNDEKGRVLLQSKDGSPVLLDIDTSKATLQFNSKMKSRPIAGQEIYLTTQKSIDSDVGQVSLTSSFLASYNGATQTVKVPLSCFTTSGMDFTQAVTPFAIESSNNLDFTLGSIQIVANSADAEDVLECQSSSEKVEADDSNDSYQVSTLFNIDDSGTGGWATGITNWMTSGETTLHWGSDHVRLEYTDAPLGENGGLVFATTDGSDRDISSYIETGMLQFMLKVSSYAAHPTKRLQVQMESSEFGNSKPYLLGENAAQNRWTEVKIPLSELFTRDDGSVNINVVKNIDKGLSILPEWVESTDTLQGIDFSVRDIRITMNDPTKEIVLYGPNDDQRFDVIVIDSDSVEAIVDENGNSTQGNIQTQNPLGTPRGTLNVTISGDNAGRILLRSSDSSHVNIDVDPSSATIQFDVSAISKPALDQEIYITTQNEVGVDKGKVSITSALLANYNQGTQTIKVPLSCFSNEGMDYTNTISPLALESSTNSNFEFGNARIIGSSNEQSNVLECDNTSTPLAGDDQNDSYAASKVFFVSGGVQGWATGITNWMTGGSSTLHWGGDHIRIDYDNAPIGENGGLVLKTVDDSTRDLSNYIDRGVLQFMFNVDNYGSHPTQRFQIQMESSQFGNSQPYILDVGMGWQQIQVPLRDLFSKADGSIDINTLKNIETAVSILPEWVGATDTLQGMQFSIGSVQLVIL</sequence>
<proteinExistence type="predicted"/>
<accession>A0ABW7INV4</accession>